<sequence length="479" mass="50299">MTSELPLLAHASANATVAYRHGLRVTARQFLDDVDRAVRCLPAGGHVFNVCADRYLFAVGICATLVAGKVSLLPPAQTPDMIAQLAAFAPDVFCLHDGPDCDIALPRVRLPEMAAGGQASGHEDDAPLSPPSIPADRILAYLFTSGSTGRPVPHAKRWGAMVANARAAAARLDLPALGPGAGLVGTVPPQHMYGLECTVMLPLQAGIALSDARPFYPADIAAALEAVPGPRILVASPVHLRALQHSTVTLPPLALMLSATAPLAPKLAREAEARHRAPLTEIYGSTETGHIAMRRPTQTAAWELLGGIVLRPGPPDTDGEDTVLAQGAHLAQPVALNDAIEMLDGGRFLLHGRKADLINIAGKRTSLAYLNQQLLALDGVTDGVFVMPRDDERGGLAPVARLMAVVVAPGLRAADVQRGLRERIDAAFLPRRVLFAQALPRNATGKLPREALDALVASLLSGPPATLAGHDGDRDLDFA</sequence>
<proteinExistence type="predicted"/>
<feature type="domain" description="AMP-dependent synthetase/ligase" evidence="2">
    <location>
        <begin position="16"/>
        <end position="304"/>
    </location>
</feature>
<name>A0ABN7Y7T8_9BURK</name>
<dbReference type="EC" id="6.2.1.26" evidence="3"/>
<dbReference type="GO" id="GO:0008756">
    <property type="term" value="F:o-succinylbenzoate-CoA ligase activity"/>
    <property type="evidence" value="ECO:0007669"/>
    <property type="project" value="UniProtKB-EC"/>
</dbReference>
<dbReference type="InterPro" id="IPR000873">
    <property type="entry name" value="AMP-dep_synth/lig_dom"/>
</dbReference>
<dbReference type="InterPro" id="IPR050237">
    <property type="entry name" value="ATP-dep_AMP-bd_enzyme"/>
</dbReference>
<dbReference type="PANTHER" id="PTHR43767">
    <property type="entry name" value="LONG-CHAIN-FATTY-ACID--COA LIGASE"/>
    <property type="match status" value="1"/>
</dbReference>
<gene>
    <name evidence="3" type="primary">menE</name>
    <name evidence="3" type="ORF">LMG21510_01029</name>
</gene>
<protein>
    <submittedName>
        <fullName evidence="3">2-succinylbenzoate--CoA ligase</fullName>
        <ecNumber evidence="3">6.2.1.26</ecNumber>
    </submittedName>
</protein>
<evidence type="ECO:0000256" key="1">
    <source>
        <dbReference type="ARBA" id="ARBA00022598"/>
    </source>
</evidence>
<dbReference type="Gene3D" id="3.40.50.12780">
    <property type="entry name" value="N-terminal domain of ligase-like"/>
    <property type="match status" value="1"/>
</dbReference>
<dbReference type="PANTHER" id="PTHR43767:SF8">
    <property type="entry name" value="LONG-CHAIN-FATTY-ACID--COA LIGASE"/>
    <property type="match status" value="1"/>
</dbReference>
<comment type="caution">
    <text evidence="3">The sequence shown here is derived from an EMBL/GenBank/DDBJ whole genome shotgun (WGS) entry which is preliminary data.</text>
</comment>
<dbReference type="Proteomes" id="UP000721236">
    <property type="component" value="Unassembled WGS sequence"/>
</dbReference>
<evidence type="ECO:0000313" key="3">
    <source>
        <dbReference type="EMBL" id="CAG9168307.1"/>
    </source>
</evidence>
<dbReference type="SUPFAM" id="SSF56801">
    <property type="entry name" value="Acetyl-CoA synthetase-like"/>
    <property type="match status" value="1"/>
</dbReference>
<evidence type="ECO:0000259" key="2">
    <source>
        <dbReference type="Pfam" id="PF00501"/>
    </source>
</evidence>
<dbReference type="Pfam" id="PF00501">
    <property type="entry name" value="AMP-binding"/>
    <property type="match status" value="1"/>
</dbReference>
<evidence type="ECO:0000313" key="4">
    <source>
        <dbReference type="Proteomes" id="UP000721236"/>
    </source>
</evidence>
<dbReference type="Gene3D" id="3.30.300.30">
    <property type="match status" value="1"/>
</dbReference>
<accession>A0ABN7Y7T8</accession>
<keyword evidence="1 3" id="KW-0436">Ligase</keyword>
<dbReference type="InterPro" id="IPR045851">
    <property type="entry name" value="AMP-bd_C_sf"/>
</dbReference>
<keyword evidence="4" id="KW-1185">Reference proteome</keyword>
<dbReference type="EMBL" id="CAJZAH010000001">
    <property type="protein sequence ID" value="CAG9168307.1"/>
    <property type="molecule type" value="Genomic_DNA"/>
</dbReference>
<organism evidence="3 4">
    <name type="scientific">Cupriavidus respiraculi</name>
    <dbReference type="NCBI Taxonomy" id="195930"/>
    <lineage>
        <taxon>Bacteria</taxon>
        <taxon>Pseudomonadati</taxon>
        <taxon>Pseudomonadota</taxon>
        <taxon>Betaproteobacteria</taxon>
        <taxon>Burkholderiales</taxon>
        <taxon>Burkholderiaceae</taxon>
        <taxon>Cupriavidus</taxon>
    </lineage>
</organism>
<dbReference type="InterPro" id="IPR042099">
    <property type="entry name" value="ANL_N_sf"/>
</dbReference>
<reference evidence="3 4" key="1">
    <citation type="submission" date="2021-08" db="EMBL/GenBank/DDBJ databases">
        <authorList>
            <person name="Peeters C."/>
        </authorList>
    </citation>
    <scope>NUCLEOTIDE SEQUENCE [LARGE SCALE GENOMIC DNA]</scope>
    <source>
        <strain evidence="3 4">LMG 21510</strain>
    </source>
</reference>